<evidence type="ECO:0000259" key="3">
    <source>
        <dbReference type="Pfam" id="PF07879"/>
    </source>
</evidence>
<dbReference type="InterPro" id="IPR012909">
    <property type="entry name" value="PHA_DNA-bd_N"/>
</dbReference>
<protein>
    <submittedName>
        <fullName evidence="4">Polyhydroxyalkanoate synthesis repressor PhaR</fullName>
    </submittedName>
</protein>
<dbReference type="Pfam" id="PF07879">
    <property type="entry name" value="PHB_acc_N"/>
    <property type="match status" value="1"/>
</dbReference>
<evidence type="ECO:0000313" key="5">
    <source>
        <dbReference type="Proteomes" id="UP000436016"/>
    </source>
</evidence>
<dbReference type="Proteomes" id="UP000436016">
    <property type="component" value="Unassembled WGS sequence"/>
</dbReference>
<dbReference type="InterPro" id="IPR010134">
    <property type="entry name" value="PHA_reg_PhaR"/>
</dbReference>
<dbReference type="NCBIfam" id="TIGR01848">
    <property type="entry name" value="PHA_reg_PhaR"/>
    <property type="match status" value="1"/>
</dbReference>
<feature type="domain" description="PHA accumulation regulator DNA-binding N-terminal" evidence="3">
    <location>
        <begin position="20"/>
        <end position="80"/>
    </location>
</feature>
<evidence type="ECO:0000259" key="2">
    <source>
        <dbReference type="Pfam" id="PF05233"/>
    </source>
</evidence>
<gene>
    <name evidence="4" type="primary">phaR</name>
    <name evidence="4" type="ORF">GSH16_00940</name>
</gene>
<evidence type="ECO:0000313" key="4">
    <source>
        <dbReference type="EMBL" id="MXU63993.1"/>
    </source>
</evidence>
<dbReference type="AlphaFoldDB" id="A0A6B0TSM9"/>
<dbReference type="Pfam" id="PF05233">
    <property type="entry name" value="PHB_acc"/>
    <property type="match status" value="1"/>
</dbReference>
<feature type="region of interest" description="Disordered" evidence="1">
    <location>
        <begin position="164"/>
        <end position="188"/>
    </location>
</feature>
<dbReference type="GO" id="GO:0006355">
    <property type="term" value="P:regulation of DNA-templated transcription"/>
    <property type="evidence" value="ECO:0007669"/>
    <property type="project" value="InterPro"/>
</dbReference>
<comment type="caution">
    <text evidence="4">The sequence shown here is derived from an EMBL/GenBank/DDBJ whole genome shotgun (WGS) entry which is preliminary data.</text>
</comment>
<feature type="domain" description="PHB accumulation regulatory" evidence="2">
    <location>
        <begin position="84"/>
        <end position="123"/>
    </location>
</feature>
<proteinExistence type="predicted"/>
<dbReference type="EMBL" id="WUWG01000001">
    <property type="protein sequence ID" value="MXU63993.1"/>
    <property type="molecule type" value="Genomic_DNA"/>
</dbReference>
<sequence length="211" mass="23548">MSSREATLAAKEAKSGEPIVIKKYANRRLYHTEKSSYVTLEHLAEMVREGVDFVVRDAKSGEDITRSVLTQIIFEEEAKGHNMLPTKFLRQLIGLYGDTLQGFVPGYLEASMDTFASNQEDLRKQVSAAFEANPAMANFEALARSNMEWFENTMRMFAPFAAGTMGQTRPGEAEAEKPAEKKDASPDVELDDLKAQLAEMQKQLSTLVKKS</sequence>
<organism evidence="4 5">
    <name type="scientific">Oceanomicrobium pacificus</name>
    <dbReference type="NCBI Taxonomy" id="2692916"/>
    <lineage>
        <taxon>Bacteria</taxon>
        <taxon>Pseudomonadati</taxon>
        <taxon>Pseudomonadota</taxon>
        <taxon>Alphaproteobacteria</taxon>
        <taxon>Rhodobacterales</taxon>
        <taxon>Paracoccaceae</taxon>
        <taxon>Oceanomicrobium</taxon>
    </lineage>
</organism>
<evidence type="ECO:0000256" key="1">
    <source>
        <dbReference type="SAM" id="MobiDB-lite"/>
    </source>
</evidence>
<accession>A0A6B0TSM9</accession>
<name>A0A6B0TSM9_9RHOB</name>
<feature type="compositionally biased region" description="Basic and acidic residues" evidence="1">
    <location>
        <begin position="171"/>
        <end position="185"/>
    </location>
</feature>
<dbReference type="InterPro" id="IPR007897">
    <property type="entry name" value="PHB_accumulat"/>
</dbReference>
<reference evidence="4 5" key="1">
    <citation type="submission" date="2019-12" db="EMBL/GenBank/DDBJ databases">
        <title>Strain KN286 was isolated from seawater, which was collected from Caroline Seamount in the tropical western Pacific.</title>
        <authorList>
            <person name="Wang Q."/>
        </authorList>
    </citation>
    <scope>NUCLEOTIDE SEQUENCE [LARGE SCALE GENOMIC DNA]</scope>
    <source>
        <strain evidence="4 5">KN286</strain>
    </source>
</reference>
<keyword evidence="5" id="KW-1185">Reference proteome</keyword>